<keyword evidence="3" id="KW-1185">Reference proteome</keyword>
<dbReference type="Proteomes" id="UP000475117">
    <property type="component" value="Chromosome"/>
</dbReference>
<protein>
    <recommendedName>
        <fullName evidence="1">SLA1 homology domain-containing protein</fullName>
    </recommendedName>
</protein>
<dbReference type="EMBL" id="CP066776">
    <property type="protein sequence ID" value="QQL44778.1"/>
    <property type="molecule type" value="Genomic_DNA"/>
</dbReference>
<dbReference type="GO" id="GO:0043130">
    <property type="term" value="F:ubiquitin binding"/>
    <property type="evidence" value="ECO:0007669"/>
    <property type="project" value="InterPro"/>
</dbReference>
<dbReference type="InterPro" id="IPR007131">
    <property type="entry name" value="SHD1"/>
</dbReference>
<dbReference type="Pfam" id="PF03983">
    <property type="entry name" value="SHD1"/>
    <property type="match status" value="1"/>
</dbReference>
<proteinExistence type="predicted"/>
<dbReference type="GO" id="GO:0042802">
    <property type="term" value="F:identical protein binding"/>
    <property type="evidence" value="ECO:0007669"/>
    <property type="project" value="InterPro"/>
</dbReference>
<name>A0A6B3LCV1_9BACT</name>
<accession>A0A6B3LCV1</accession>
<evidence type="ECO:0000313" key="3">
    <source>
        <dbReference type="Proteomes" id="UP000475117"/>
    </source>
</evidence>
<dbReference type="GO" id="GO:0030674">
    <property type="term" value="F:protein-macromolecule adaptor activity"/>
    <property type="evidence" value="ECO:0007669"/>
    <property type="project" value="InterPro"/>
</dbReference>
<sequence>MKTPLLIALATASLATASARIWTSTDGRKIDAEFVALEDNKVVLNMKGREYRVPIERLSADDQSFANEQQAIADAPPAAAKGLKLAGQDVVAGKLQELAGTCHATLGGEPENCTQGRQGLALGLGRVRPLELDEGNASRDGIIRVAPVDRVARQLQPTTKRLADLHPLDVN</sequence>
<dbReference type="Gene3D" id="2.30.30.700">
    <property type="entry name" value="SLA1 homology domain 1"/>
    <property type="match status" value="1"/>
</dbReference>
<dbReference type="GO" id="GO:0008092">
    <property type="term" value="F:cytoskeletal protein binding"/>
    <property type="evidence" value="ECO:0007669"/>
    <property type="project" value="InterPro"/>
</dbReference>
<feature type="domain" description="SLA1 homology" evidence="1">
    <location>
        <begin position="17"/>
        <end position="70"/>
    </location>
</feature>
<organism evidence="2 3">
    <name type="scientific">Sulfuriroseicoccus oceanibius</name>
    <dbReference type="NCBI Taxonomy" id="2707525"/>
    <lineage>
        <taxon>Bacteria</taxon>
        <taxon>Pseudomonadati</taxon>
        <taxon>Verrucomicrobiota</taxon>
        <taxon>Verrucomicrobiia</taxon>
        <taxon>Verrucomicrobiales</taxon>
        <taxon>Verrucomicrobiaceae</taxon>
        <taxon>Sulfuriroseicoccus</taxon>
    </lineage>
</organism>
<dbReference type="RefSeq" id="WP_164365282.1">
    <property type="nucleotide sequence ID" value="NZ_CP066776.1"/>
</dbReference>
<evidence type="ECO:0000259" key="1">
    <source>
        <dbReference type="Pfam" id="PF03983"/>
    </source>
</evidence>
<gene>
    <name evidence="2" type="ORF">G3M56_012995</name>
</gene>
<dbReference type="KEGG" id="soa:G3M56_012995"/>
<dbReference type="AlphaFoldDB" id="A0A6B3LCV1"/>
<reference evidence="2 3" key="1">
    <citation type="submission" date="2020-12" db="EMBL/GenBank/DDBJ databases">
        <title>Sulforoseuscoccus oceanibium gen. nov., sp. nov., a representative of the phylum Verrucomicrobia with special cytoplasmic membrane, and proposal of Sulforoseuscoccusaceae fam. nov.</title>
        <authorList>
            <person name="Xi F."/>
        </authorList>
    </citation>
    <scope>NUCLEOTIDE SEQUENCE [LARGE SCALE GENOMIC DNA]</scope>
    <source>
        <strain evidence="2 3">T37</strain>
    </source>
</reference>
<evidence type="ECO:0000313" key="2">
    <source>
        <dbReference type="EMBL" id="QQL44778.1"/>
    </source>
</evidence>